<keyword evidence="2" id="KW-1185">Reference proteome</keyword>
<sequence>MPAANSESFQSRFHRRWGRLRHADVRALAWLLDSPGLLDADAVAWQGRVATLGEVDDAAAAWLAQLDQAPEALEAWLDVQRFTRLGRYAEKLMAFYFRHRGVLVAHGTQVRTETGATIGELDFLIRDAGGRLLHWEFATKLYLLQDEGNAVHADSFVGPNLADSLGAKMRKIMERQLALARHPSAQPYLPGSVEASQALVKGWLFYRHRTPPPGNLGISPPHCRGFWCEAAELEADGQARYLMLPRLRWLAPARATPEACMGIQALQEALRAHFETMHTPVLVAKMGEGDDPENALLEVDRGFIVPDGWRDQAGERVSRMIAAG</sequence>
<evidence type="ECO:0008006" key="3">
    <source>
        <dbReference type="Google" id="ProtNLM"/>
    </source>
</evidence>
<name>A0A239G055_9BURK</name>
<dbReference type="Pfam" id="PF08907">
    <property type="entry name" value="DUF1853"/>
    <property type="match status" value="1"/>
</dbReference>
<proteinExistence type="predicted"/>
<dbReference type="OrthoDB" id="378654at2"/>
<dbReference type="AlphaFoldDB" id="A0A239G055"/>
<dbReference type="Proteomes" id="UP000198284">
    <property type="component" value="Unassembled WGS sequence"/>
</dbReference>
<evidence type="ECO:0000313" key="2">
    <source>
        <dbReference type="Proteomes" id="UP000198284"/>
    </source>
</evidence>
<dbReference type="EMBL" id="FZOT01000004">
    <property type="protein sequence ID" value="SNS62420.1"/>
    <property type="molecule type" value="Genomic_DNA"/>
</dbReference>
<gene>
    <name evidence="1" type="ORF">SAMN06265795_104179</name>
</gene>
<evidence type="ECO:0000313" key="1">
    <source>
        <dbReference type="EMBL" id="SNS62420.1"/>
    </source>
</evidence>
<accession>A0A239G055</accession>
<dbReference type="RefSeq" id="WP_089399023.1">
    <property type="nucleotide sequence ID" value="NZ_FZOT01000004.1"/>
</dbReference>
<organism evidence="1 2">
    <name type="scientific">Noviherbaspirillum humi</name>
    <dbReference type="NCBI Taxonomy" id="1688639"/>
    <lineage>
        <taxon>Bacteria</taxon>
        <taxon>Pseudomonadati</taxon>
        <taxon>Pseudomonadota</taxon>
        <taxon>Betaproteobacteria</taxon>
        <taxon>Burkholderiales</taxon>
        <taxon>Oxalobacteraceae</taxon>
        <taxon>Noviherbaspirillum</taxon>
    </lineage>
</organism>
<dbReference type="InterPro" id="IPR015003">
    <property type="entry name" value="DUF1853"/>
</dbReference>
<protein>
    <recommendedName>
        <fullName evidence="3">DUF1853 domain-containing protein</fullName>
    </recommendedName>
</protein>
<reference evidence="1 2" key="1">
    <citation type="submission" date="2017-06" db="EMBL/GenBank/DDBJ databases">
        <authorList>
            <person name="Kim H.J."/>
            <person name="Triplett B.A."/>
        </authorList>
    </citation>
    <scope>NUCLEOTIDE SEQUENCE [LARGE SCALE GENOMIC DNA]</scope>
    <source>
        <strain evidence="1 2">U15</strain>
    </source>
</reference>